<protein>
    <recommendedName>
        <fullName evidence="2">3-hydroxyacyl-CoA dehydrogenase NAD binding domain-containing protein</fullName>
    </recommendedName>
</protein>
<proteinExistence type="predicted"/>
<dbReference type="Gene3D" id="3.90.226.10">
    <property type="entry name" value="2-enoyl-CoA Hydratase, Chain A, domain 1"/>
    <property type="match status" value="1"/>
</dbReference>
<feature type="non-terminal residue" evidence="1">
    <location>
        <position position="62"/>
    </location>
</feature>
<evidence type="ECO:0000313" key="1">
    <source>
        <dbReference type="EMBL" id="SVE05086.1"/>
    </source>
</evidence>
<sequence>MNDIVTVEVTDDIALVIISNPPVNAINQKVRSGLITAFQTVDQDNNIRAVVLKCAGRTFMAG</sequence>
<name>A0A383AB22_9ZZZZ</name>
<dbReference type="InterPro" id="IPR001753">
    <property type="entry name" value="Enoyl-CoA_hydra/iso"/>
</dbReference>
<dbReference type="AlphaFoldDB" id="A0A383AB22"/>
<gene>
    <name evidence="1" type="ORF">METZ01_LOCUS457940</name>
</gene>
<reference evidence="1" key="1">
    <citation type="submission" date="2018-05" db="EMBL/GenBank/DDBJ databases">
        <authorList>
            <person name="Lanie J.A."/>
            <person name="Ng W.-L."/>
            <person name="Kazmierczak K.M."/>
            <person name="Andrzejewski T.M."/>
            <person name="Davidsen T.M."/>
            <person name="Wayne K.J."/>
            <person name="Tettelin H."/>
            <person name="Glass J.I."/>
            <person name="Rusch D."/>
            <person name="Podicherti R."/>
            <person name="Tsui H.-C.T."/>
            <person name="Winkler M.E."/>
        </authorList>
    </citation>
    <scope>NUCLEOTIDE SEQUENCE</scope>
</reference>
<dbReference type="InterPro" id="IPR029045">
    <property type="entry name" value="ClpP/crotonase-like_dom_sf"/>
</dbReference>
<organism evidence="1">
    <name type="scientific">marine metagenome</name>
    <dbReference type="NCBI Taxonomy" id="408172"/>
    <lineage>
        <taxon>unclassified sequences</taxon>
        <taxon>metagenomes</taxon>
        <taxon>ecological metagenomes</taxon>
    </lineage>
</organism>
<dbReference type="SUPFAM" id="SSF52096">
    <property type="entry name" value="ClpP/crotonase"/>
    <property type="match status" value="1"/>
</dbReference>
<evidence type="ECO:0008006" key="2">
    <source>
        <dbReference type="Google" id="ProtNLM"/>
    </source>
</evidence>
<accession>A0A383AB22</accession>
<dbReference type="EMBL" id="UINC01190770">
    <property type="protein sequence ID" value="SVE05086.1"/>
    <property type="molecule type" value="Genomic_DNA"/>
</dbReference>
<dbReference type="Pfam" id="PF00378">
    <property type="entry name" value="ECH_1"/>
    <property type="match status" value="1"/>
</dbReference>